<comment type="caution">
    <text evidence="1">The sequence shown here is derived from an EMBL/GenBank/DDBJ whole genome shotgun (WGS) entry which is preliminary data.</text>
</comment>
<evidence type="ECO:0000313" key="1">
    <source>
        <dbReference type="EMBL" id="PLW54470.1"/>
    </source>
</evidence>
<dbReference type="STRING" id="200324.A0A2N5VWW1"/>
<dbReference type="EMBL" id="PGCJ01000045">
    <property type="protein sequence ID" value="PLW54470.1"/>
    <property type="molecule type" value="Genomic_DNA"/>
</dbReference>
<accession>A0A2N5VWW1</accession>
<dbReference type="AlphaFoldDB" id="A0A2N5VWW1"/>
<name>A0A2N5VWW1_9BASI</name>
<keyword evidence="2" id="KW-1185">Reference proteome</keyword>
<dbReference type="OrthoDB" id="2506752at2759"/>
<evidence type="ECO:0000313" key="2">
    <source>
        <dbReference type="Proteomes" id="UP000235388"/>
    </source>
</evidence>
<organism evidence="1 2">
    <name type="scientific">Puccinia coronata f. sp. avenae</name>
    <dbReference type="NCBI Taxonomy" id="200324"/>
    <lineage>
        <taxon>Eukaryota</taxon>
        <taxon>Fungi</taxon>
        <taxon>Dikarya</taxon>
        <taxon>Basidiomycota</taxon>
        <taxon>Pucciniomycotina</taxon>
        <taxon>Pucciniomycetes</taxon>
        <taxon>Pucciniales</taxon>
        <taxon>Pucciniaceae</taxon>
        <taxon>Puccinia</taxon>
    </lineage>
</organism>
<proteinExistence type="predicted"/>
<sequence>MYTLLKSKCSRSDRQHKILLIGHLSSLIANKLPGNKLTLAKWSKVMSKISQLKITTNKMGGLFLQNSFLAPAGVNPKTSKFSVNQQLENLKSPSFSNGGPATLNVAVE</sequence>
<reference evidence="1 2" key="1">
    <citation type="submission" date="2017-11" db="EMBL/GenBank/DDBJ databases">
        <title>De novo assembly and phasing of dikaryotic genomes from two isolates of Puccinia coronata f. sp. avenae, the causal agent of oat crown rust.</title>
        <authorList>
            <person name="Miller M.E."/>
            <person name="Zhang Y."/>
            <person name="Omidvar V."/>
            <person name="Sperschneider J."/>
            <person name="Schwessinger B."/>
            <person name="Raley C."/>
            <person name="Palmer J.M."/>
            <person name="Garnica D."/>
            <person name="Upadhyaya N."/>
            <person name="Rathjen J."/>
            <person name="Taylor J.M."/>
            <person name="Park R.F."/>
            <person name="Dodds P.N."/>
            <person name="Hirsch C.D."/>
            <person name="Kianian S.F."/>
            <person name="Figueroa M."/>
        </authorList>
    </citation>
    <scope>NUCLEOTIDE SEQUENCE [LARGE SCALE GENOMIC DNA]</scope>
    <source>
        <strain evidence="1">12NC29</strain>
    </source>
</reference>
<protein>
    <submittedName>
        <fullName evidence="1">Uncharacterized protein</fullName>
    </submittedName>
</protein>
<gene>
    <name evidence="1" type="ORF">PCANC_05639</name>
</gene>
<dbReference type="Proteomes" id="UP000235388">
    <property type="component" value="Unassembled WGS sequence"/>
</dbReference>